<proteinExistence type="predicted"/>
<dbReference type="HOGENOM" id="CLU_2527224_0_0_1"/>
<feature type="compositionally biased region" description="Polar residues" evidence="1">
    <location>
        <begin position="49"/>
        <end position="60"/>
    </location>
</feature>
<evidence type="ECO:0000313" key="4">
    <source>
        <dbReference type="Proteomes" id="UP000000707"/>
    </source>
</evidence>
<reference evidence="3 4" key="1">
    <citation type="journal article" date="2011" name="Proc. Natl. Acad. Sci. U.S.A.">
        <title>Comparative genomics of xylose-fermenting fungi for enhanced biofuel production.</title>
        <authorList>
            <person name="Wohlbach D.J."/>
            <person name="Kuo A."/>
            <person name="Sato T.K."/>
            <person name="Potts K.M."/>
            <person name="Salamov A.A."/>
            <person name="LaButti K.M."/>
            <person name="Sun H."/>
            <person name="Clum A."/>
            <person name="Pangilinan J.L."/>
            <person name="Lindquist E.A."/>
            <person name="Lucas S."/>
            <person name="Lapidus A."/>
            <person name="Jin M."/>
            <person name="Gunawan C."/>
            <person name="Balan V."/>
            <person name="Dale B.E."/>
            <person name="Jeffries T.W."/>
            <person name="Zinkel R."/>
            <person name="Barry K.W."/>
            <person name="Grigoriev I.V."/>
            <person name="Gasch A.P."/>
        </authorList>
    </citation>
    <scope>NUCLEOTIDE SEQUENCE [LARGE SCALE GENOMIC DNA]</scope>
    <source>
        <strain evidence="4">ATCC 10573 / BCRC 21748 / CBS 615 / JCM 9827 / NBRC 10315 / NRRL Y-1498 / VKM Y-70</strain>
    </source>
</reference>
<dbReference type="AlphaFoldDB" id="G3B743"/>
<evidence type="ECO:0008006" key="5">
    <source>
        <dbReference type="Google" id="ProtNLM"/>
    </source>
</evidence>
<feature type="signal peptide" evidence="2">
    <location>
        <begin position="1"/>
        <end position="16"/>
    </location>
</feature>
<feature type="region of interest" description="Disordered" evidence="1">
    <location>
        <begin position="29"/>
        <end position="65"/>
    </location>
</feature>
<name>G3B743_CANTC</name>
<keyword evidence="4" id="KW-1185">Reference proteome</keyword>
<evidence type="ECO:0000256" key="2">
    <source>
        <dbReference type="SAM" id="SignalP"/>
    </source>
</evidence>
<organism evidence="4">
    <name type="scientific">Candida tenuis (strain ATCC 10573 / BCRC 21748 / CBS 615 / JCM 9827 / NBRC 10315 / NRRL Y-1498 / VKM Y-70)</name>
    <name type="common">Yeast</name>
    <name type="synonym">Yamadazyma tenuis</name>
    <dbReference type="NCBI Taxonomy" id="590646"/>
    <lineage>
        <taxon>Eukaryota</taxon>
        <taxon>Fungi</taxon>
        <taxon>Dikarya</taxon>
        <taxon>Ascomycota</taxon>
        <taxon>Saccharomycotina</taxon>
        <taxon>Pichiomycetes</taxon>
        <taxon>Debaryomycetaceae</taxon>
        <taxon>Yamadazyma</taxon>
    </lineage>
</organism>
<protein>
    <recommendedName>
        <fullName evidence="5">Secreted protein</fullName>
    </recommendedName>
</protein>
<sequence length="84" mass="9100">MLIDVIRILIVGAVIAAFVVNAQRQQTVNGSTPIPTEAVPAYTPHRKQQYSGSLPDTSKPTKGKPRICSVYSNSIPLTSRHISL</sequence>
<keyword evidence="2" id="KW-0732">Signal</keyword>
<gene>
    <name evidence="3" type="ORF">CANTEDRAFT_114404</name>
</gene>
<feature type="chain" id="PRO_5003442798" description="Secreted protein" evidence="2">
    <location>
        <begin position="17"/>
        <end position="84"/>
    </location>
</feature>
<dbReference type="Proteomes" id="UP000000707">
    <property type="component" value="Unassembled WGS sequence"/>
</dbReference>
<evidence type="ECO:0000313" key="3">
    <source>
        <dbReference type="EMBL" id="EGV63093.1"/>
    </source>
</evidence>
<evidence type="ECO:0000256" key="1">
    <source>
        <dbReference type="SAM" id="MobiDB-lite"/>
    </source>
</evidence>
<dbReference type="EMBL" id="GL996524">
    <property type="protein sequence ID" value="EGV63093.1"/>
    <property type="molecule type" value="Genomic_DNA"/>
</dbReference>
<accession>G3B743</accession>